<feature type="domain" description="RNase H type-1" evidence="3">
    <location>
        <begin position="924"/>
        <end position="1023"/>
    </location>
</feature>
<dbReference type="PANTHER" id="PTHR31635">
    <property type="entry name" value="REVERSE TRANSCRIPTASE DOMAIN-CONTAINING PROTEIN-RELATED"/>
    <property type="match status" value="1"/>
</dbReference>
<dbReference type="Pfam" id="PF13456">
    <property type="entry name" value="RVT_3"/>
    <property type="match status" value="1"/>
</dbReference>
<evidence type="ECO:0000313" key="7">
    <source>
        <dbReference type="Proteomes" id="UP000596661"/>
    </source>
</evidence>
<dbReference type="Gramene" id="evm.model.09.1043">
    <property type="protein sequence ID" value="cds.evm.model.09.1043"/>
    <property type="gene ID" value="evm.TU.09.1043"/>
</dbReference>
<evidence type="ECO:0000259" key="1">
    <source>
        <dbReference type="Pfam" id="PF00078"/>
    </source>
</evidence>
<dbReference type="InterPro" id="IPR036691">
    <property type="entry name" value="Endo/exonu/phosph_ase_sf"/>
</dbReference>
<dbReference type="Pfam" id="PF13966">
    <property type="entry name" value="zf-RVT"/>
    <property type="match status" value="1"/>
</dbReference>
<proteinExistence type="predicted"/>
<reference evidence="6" key="1">
    <citation type="submission" date="2018-11" db="EMBL/GenBank/DDBJ databases">
        <authorList>
            <person name="Grassa J C."/>
        </authorList>
    </citation>
    <scope>NUCLEOTIDE SEQUENCE [LARGE SCALE GENOMIC DNA]</scope>
</reference>
<dbReference type="Proteomes" id="UP000596661">
    <property type="component" value="Chromosome 9"/>
</dbReference>
<evidence type="ECO:0000313" key="6">
    <source>
        <dbReference type="EnsemblPlants" id="cds.evm.model.09.1043"/>
    </source>
</evidence>
<feature type="domain" description="Reverse transcriptase" evidence="1">
    <location>
        <begin position="566"/>
        <end position="682"/>
    </location>
</feature>
<feature type="domain" description="Endonuclease/exonuclease/phosphatase" evidence="2">
    <location>
        <begin position="281"/>
        <end position="378"/>
    </location>
</feature>
<organism evidence="6 7">
    <name type="scientific">Cannabis sativa</name>
    <name type="common">Hemp</name>
    <name type="synonym">Marijuana</name>
    <dbReference type="NCBI Taxonomy" id="3483"/>
    <lineage>
        <taxon>Eukaryota</taxon>
        <taxon>Viridiplantae</taxon>
        <taxon>Streptophyta</taxon>
        <taxon>Embryophyta</taxon>
        <taxon>Tracheophyta</taxon>
        <taxon>Spermatophyta</taxon>
        <taxon>Magnoliopsida</taxon>
        <taxon>eudicotyledons</taxon>
        <taxon>Gunneridae</taxon>
        <taxon>Pentapetalae</taxon>
        <taxon>rosids</taxon>
        <taxon>fabids</taxon>
        <taxon>Rosales</taxon>
        <taxon>Cannabaceae</taxon>
        <taxon>Cannabis</taxon>
    </lineage>
</organism>
<reference evidence="6" key="2">
    <citation type="submission" date="2021-03" db="UniProtKB">
        <authorList>
            <consortium name="EnsemblPlants"/>
        </authorList>
    </citation>
    <scope>IDENTIFICATION</scope>
</reference>
<dbReference type="Pfam" id="PF03372">
    <property type="entry name" value="Exo_endo_phos"/>
    <property type="match status" value="1"/>
</dbReference>
<feature type="domain" description="DUF4283" evidence="5">
    <location>
        <begin position="32"/>
        <end position="106"/>
    </location>
</feature>
<dbReference type="Gene3D" id="3.60.10.10">
    <property type="entry name" value="Endonuclease/exonuclease/phosphatase"/>
    <property type="match status" value="1"/>
</dbReference>
<dbReference type="InterPro" id="IPR000477">
    <property type="entry name" value="RT_dom"/>
</dbReference>
<dbReference type="Pfam" id="PF14111">
    <property type="entry name" value="DUF4283"/>
    <property type="match status" value="1"/>
</dbReference>
<evidence type="ECO:0000259" key="2">
    <source>
        <dbReference type="Pfam" id="PF03372"/>
    </source>
</evidence>
<sequence length="1039" mass="118855">MNTLPDNHSIQLTEEEALIHDFDHVSIHPEPQAHSFCLVVKILNPKTIKADWIHKAMKDAWIVRYPFSIFEYHSGMFLVRFGCEGDCRRVMEGQPWYFDHSLMIFAIPDGFDTILPNQLRFIPLWVQVHLIPFGSRSYSLAQFVVDTIGDLIEVHLASLYDAITPFMRVRVLLDTTKPLHRGMNVHFRKLSITKWLKLLYEGIQNYCYHCGKLDHTFNKCKKFLHHCDNNPFPPALATKMPFEPQPNCNVTINNNMFHLSCYYGSPYITDKNNSWTLLSRLFDVSPLAPWIIVGDFNDYLGHNDRNSHCLPPPHAMHRFQNFLYKYSLSPLPFSGSRFTWKHGTSLERLDWAIVDHKWNTLFPTASLHHLPFFFGSDHRAIKVVFDGNPMIFRHDSHFCIENHWANWLKAGDKNTKYFHSRASTRKRNNFIKSLTLNDNSSVSRLQDITNSFVHFYSNLFTSQGTDYDSIALILQGINKTITPDQHAFLDSQFDLAEVKRALFQLVGDKAPRPDGLNYGFYQKHWDIVGIDLCNAALHVLNTNADIAPLNETILVLIPKVNNACRIKDFWAISLCSTIYKVVFKAIANRLKSILPDLISHNKGVFLSDHIIFNNIIIANEVIHAITNRKTEKVGWAALKLDMEKAFDKVEWDFIRHVLHHFSFPSHLISLTLRLMSNFWWGSIGNKQQIHWKSWDHLLFFGLGNFSLRASPGKLGMELLLKSLTPNGFLTGIIFLSKLAYLPLSPLSFFITEDRHWDTIKLHQYFDDNIINSILSVPFDPSNNDCLTWKHHPSGCFTVNSAYHLANSHSSAPSSSNPVAFKSWWTSVWSSNIPPIIKHFVWKAFNHLLPSNLNIFHRKSISYPYCSICLTHLDSNTHSLITCSRADVETSVLNYVEEYREAQSKINTSSTLTQCGNTNLQPPCGQVIAGFSASSSSSLPPIFAEVEALQCALLWCQAVRFPLGIIVSDCHNLVLRIQKKSFDRSTLSRYIASIVSSLSFFPGASVHYLPKLDNTLAHNLARAALGTDEEFVWNNLCTSS</sequence>
<name>A0A803QD69_CANSA</name>
<accession>A0A803QD69</accession>
<dbReference type="EMBL" id="UZAU01000750">
    <property type="status" value="NOT_ANNOTATED_CDS"/>
    <property type="molecule type" value="Genomic_DNA"/>
</dbReference>
<dbReference type="GO" id="GO:0004523">
    <property type="term" value="F:RNA-DNA hybrid ribonuclease activity"/>
    <property type="evidence" value="ECO:0007669"/>
    <property type="project" value="InterPro"/>
</dbReference>
<feature type="domain" description="Reverse transcriptase zinc-binding" evidence="4">
    <location>
        <begin position="796"/>
        <end position="885"/>
    </location>
</feature>
<dbReference type="InterPro" id="IPR025558">
    <property type="entry name" value="DUF4283"/>
</dbReference>
<keyword evidence="7" id="KW-1185">Reference proteome</keyword>
<dbReference type="GO" id="GO:0003676">
    <property type="term" value="F:nucleic acid binding"/>
    <property type="evidence" value="ECO:0007669"/>
    <property type="project" value="InterPro"/>
</dbReference>
<dbReference type="InterPro" id="IPR026960">
    <property type="entry name" value="RVT-Znf"/>
</dbReference>
<dbReference type="Pfam" id="PF00078">
    <property type="entry name" value="RVT_1"/>
    <property type="match status" value="1"/>
</dbReference>
<evidence type="ECO:0008006" key="8">
    <source>
        <dbReference type="Google" id="ProtNLM"/>
    </source>
</evidence>
<evidence type="ECO:0000259" key="5">
    <source>
        <dbReference type="Pfam" id="PF14111"/>
    </source>
</evidence>
<dbReference type="AlphaFoldDB" id="A0A803QD69"/>
<dbReference type="InterPro" id="IPR005135">
    <property type="entry name" value="Endo/exonuclease/phosphatase"/>
</dbReference>
<evidence type="ECO:0000259" key="4">
    <source>
        <dbReference type="Pfam" id="PF13966"/>
    </source>
</evidence>
<dbReference type="PANTHER" id="PTHR31635:SF196">
    <property type="entry name" value="REVERSE TRANSCRIPTASE DOMAIN-CONTAINING PROTEIN-RELATED"/>
    <property type="match status" value="1"/>
</dbReference>
<dbReference type="InterPro" id="IPR002156">
    <property type="entry name" value="RNaseH_domain"/>
</dbReference>
<protein>
    <recommendedName>
        <fullName evidence="8">Reverse transcriptase</fullName>
    </recommendedName>
</protein>
<evidence type="ECO:0000259" key="3">
    <source>
        <dbReference type="Pfam" id="PF13456"/>
    </source>
</evidence>
<dbReference type="EnsemblPlants" id="evm.model.09.1043">
    <property type="protein sequence ID" value="cds.evm.model.09.1043"/>
    <property type="gene ID" value="evm.TU.09.1043"/>
</dbReference>
<dbReference type="SUPFAM" id="SSF56219">
    <property type="entry name" value="DNase I-like"/>
    <property type="match status" value="1"/>
</dbReference>